<accession>A0A0E3VSR8</accession>
<reference evidence="2 3" key="1">
    <citation type="submission" date="2014-11" db="EMBL/GenBank/DDBJ databases">
        <title>Symbiosis island explosion on the genome of extra-slow-growing strains of soybean bradyrhizobia with massive insertion sequences.</title>
        <authorList>
            <person name="Iida T."/>
            <person name="Minamisawa K."/>
        </authorList>
    </citation>
    <scope>NUCLEOTIDE SEQUENCE [LARGE SCALE GENOMIC DNA]</scope>
    <source>
        <strain evidence="2 3">NK6</strain>
    </source>
</reference>
<feature type="transmembrane region" description="Helical" evidence="1">
    <location>
        <begin position="54"/>
        <end position="70"/>
    </location>
</feature>
<evidence type="ECO:0000256" key="1">
    <source>
        <dbReference type="SAM" id="Phobius"/>
    </source>
</evidence>
<feature type="transmembrane region" description="Helical" evidence="1">
    <location>
        <begin position="271"/>
        <end position="289"/>
    </location>
</feature>
<feature type="transmembrane region" description="Helical" evidence="1">
    <location>
        <begin position="21"/>
        <end position="42"/>
    </location>
</feature>
<organism evidence="2 3">
    <name type="scientific">Bradyrhizobium diazoefficiens</name>
    <dbReference type="NCBI Taxonomy" id="1355477"/>
    <lineage>
        <taxon>Bacteria</taxon>
        <taxon>Pseudomonadati</taxon>
        <taxon>Pseudomonadota</taxon>
        <taxon>Alphaproteobacteria</taxon>
        <taxon>Hyphomicrobiales</taxon>
        <taxon>Nitrobacteraceae</taxon>
        <taxon>Bradyrhizobium</taxon>
    </lineage>
</organism>
<feature type="transmembrane region" description="Helical" evidence="1">
    <location>
        <begin position="339"/>
        <end position="365"/>
    </location>
</feature>
<feature type="transmembrane region" description="Helical" evidence="1">
    <location>
        <begin position="298"/>
        <end position="319"/>
    </location>
</feature>
<proteinExistence type="predicted"/>
<keyword evidence="1" id="KW-0812">Transmembrane</keyword>
<evidence type="ECO:0008006" key="4">
    <source>
        <dbReference type="Google" id="ProtNLM"/>
    </source>
</evidence>
<dbReference type="EMBL" id="AP014685">
    <property type="protein sequence ID" value="BAR54385.1"/>
    <property type="molecule type" value="Genomic_DNA"/>
</dbReference>
<feature type="transmembrane region" description="Helical" evidence="1">
    <location>
        <begin position="377"/>
        <end position="394"/>
    </location>
</feature>
<protein>
    <recommendedName>
        <fullName evidence="4">Glycosyltransferase RgtA/B/C/D-like domain-containing protein</fullName>
    </recommendedName>
</protein>
<sequence length="441" mass="48787">MELSVQDTRSTQNTISASLKLKICAVAAIAFLIGVFSIWVLAPPRGWAADDARIWHFPVIDFLITNGYRLDYDPDLIAMFPGMHLFFAFFARLLGIKQLSFDGLQAFLIQSILGLFFLFGLFRIVRQLAVDLLSTLLLITPVLSSSYVWYSWVWPTPDLGSLTFYTWMVVLLLKEPPLSPSVSIAFSGLTAGAMLFRQSNAVLGFSLIPNVAPRILSRSRSSDLSSIGLALLPALTALLGIGFLLLIWGHVVPPHFVNYHSAKGLNVVNGVHTLALSGLVCWPFALLLLRNQGYRPTILIPVAAAASVLTLLCYLSVPLDYDKDAGRWGSLVWTIEQSLAPFHLGSLFVCATIFVGATIWTLVGVRCWQVRQIAPEISLFCVFAAGLLFEYMSWQRYVEPQLLISLSVFCAREKLNSLEGRIGLGWFSAYAVLSIMKPFIS</sequence>
<evidence type="ECO:0000313" key="2">
    <source>
        <dbReference type="EMBL" id="BAR54385.1"/>
    </source>
</evidence>
<evidence type="ECO:0000313" key="3">
    <source>
        <dbReference type="Proteomes" id="UP000063308"/>
    </source>
</evidence>
<dbReference type="Proteomes" id="UP000063308">
    <property type="component" value="Chromosome"/>
</dbReference>
<gene>
    <name evidence="2" type="ORF">NK6_1200</name>
</gene>
<keyword evidence="1" id="KW-1133">Transmembrane helix</keyword>
<feature type="transmembrane region" description="Helical" evidence="1">
    <location>
        <begin position="132"/>
        <end position="152"/>
    </location>
</feature>
<feature type="transmembrane region" description="Helical" evidence="1">
    <location>
        <begin position="227"/>
        <end position="251"/>
    </location>
</feature>
<feature type="transmembrane region" description="Helical" evidence="1">
    <location>
        <begin position="77"/>
        <end position="95"/>
    </location>
</feature>
<dbReference type="AlphaFoldDB" id="A0A0E3VSR8"/>
<name>A0A0E3VSR8_9BRAD</name>
<feature type="transmembrane region" description="Helical" evidence="1">
    <location>
        <begin position="107"/>
        <end position="125"/>
    </location>
</feature>
<keyword evidence="1" id="KW-0472">Membrane</keyword>